<evidence type="ECO:0000313" key="2">
    <source>
        <dbReference type="Proteomes" id="UP000813637"/>
    </source>
</evidence>
<comment type="caution">
    <text evidence="1">The sequence shown here is derived from an EMBL/GenBank/DDBJ whole genome shotgun (WGS) entry which is preliminary data.</text>
</comment>
<dbReference type="AlphaFoldDB" id="A0A9Q3VAA6"/>
<proteinExistence type="predicted"/>
<reference evidence="1" key="1">
    <citation type="submission" date="2020-02" db="EMBL/GenBank/DDBJ databases">
        <authorList>
            <person name="Fillo S."/>
            <person name="Giordani F."/>
            <person name="Tonon E."/>
            <person name="Drigo I."/>
            <person name="Anselmo A."/>
            <person name="Fortunato A."/>
            <person name="Bano L."/>
            <person name="Lista F."/>
        </authorList>
    </citation>
    <scope>NUCLEOTIDE SEQUENCE</scope>
    <source>
        <strain evidence="1">IZSVe-TV_9877_3_12</strain>
    </source>
</reference>
<gene>
    <name evidence="1" type="ORF">G8S53_06015</name>
</gene>
<dbReference type="Proteomes" id="UP000813637">
    <property type="component" value="Unassembled WGS sequence"/>
</dbReference>
<evidence type="ECO:0000313" key="1">
    <source>
        <dbReference type="EMBL" id="MCD3194843.1"/>
    </source>
</evidence>
<dbReference type="EMBL" id="JAAMYB010000004">
    <property type="protein sequence ID" value="MCD3194843.1"/>
    <property type="molecule type" value="Genomic_DNA"/>
</dbReference>
<protein>
    <submittedName>
        <fullName evidence="1">Uncharacterized protein</fullName>
    </submittedName>
</protein>
<accession>A0A9Q3VAA6</accession>
<sequence>MQNNKIIKNGLMYNCIHKWQYENNTEVIINNNKFKFIYIRKCDKCKKIERVVLDDFIL</sequence>
<organism evidence="1 2">
    <name type="scientific">Clostridium botulinum C</name>
    <dbReference type="NCBI Taxonomy" id="36828"/>
    <lineage>
        <taxon>Bacteria</taxon>
        <taxon>Bacillati</taxon>
        <taxon>Bacillota</taxon>
        <taxon>Clostridia</taxon>
        <taxon>Eubacteriales</taxon>
        <taxon>Clostridiaceae</taxon>
        <taxon>Clostridium</taxon>
    </lineage>
</organism>
<reference evidence="1" key="2">
    <citation type="journal article" date="2021" name="Microorganisms">
        <title>Extensive Genome Exploration of Clostridium botulinum Group III Field Strains.</title>
        <authorList>
            <person name="Fillo S."/>
            <person name="Giordani F."/>
            <person name="Tonon E."/>
            <person name="Drigo I."/>
            <person name="Anselmo A."/>
            <person name="Fortunato A."/>
            <person name="Lista F."/>
            <person name="Bano L."/>
        </authorList>
    </citation>
    <scope>NUCLEOTIDE SEQUENCE</scope>
    <source>
        <strain evidence="1">IZSVe-TV_9877_3_12</strain>
    </source>
</reference>
<dbReference type="RefSeq" id="WP_231147855.1">
    <property type="nucleotide sequence ID" value="NZ_JAAMYB010000004.1"/>
</dbReference>
<name>A0A9Q3VAA6_CLOBO</name>